<dbReference type="PROSITE" id="PS00675">
    <property type="entry name" value="SIGMA54_INTERACT_1"/>
    <property type="match status" value="1"/>
</dbReference>
<dbReference type="InterPro" id="IPR027417">
    <property type="entry name" value="P-loop_NTPase"/>
</dbReference>
<dbReference type="InterPro" id="IPR003593">
    <property type="entry name" value="AAA+_ATPase"/>
</dbReference>
<keyword evidence="6" id="KW-0597">Phosphoprotein</keyword>
<keyword evidence="1" id="KW-0547">Nucleotide-binding</keyword>
<accession>A0A8J6N815</accession>
<name>A0A8J6N815_9BACT</name>
<dbReference type="PROSITE" id="PS00676">
    <property type="entry name" value="SIGMA54_INTERACT_2"/>
    <property type="match status" value="1"/>
</dbReference>
<dbReference type="GO" id="GO:0043565">
    <property type="term" value="F:sequence-specific DNA binding"/>
    <property type="evidence" value="ECO:0007669"/>
    <property type="project" value="InterPro"/>
</dbReference>
<dbReference type="InterPro" id="IPR009057">
    <property type="entry name" value="Homeodomain-like_sf"/>
</dbReference>
<feature type="modified residue" description="4-aspartylphosphate" evidence="6">
    <location>
        <position position="55"/>
    </location>
</feature>
<reference evidence="9 10" key="1">
    <citation type="submission" date="2020-08" db="EMBL/GenBank/DDBJ databases">
        <title>Bridging the membrane lipid divide: bacteria of the FCB group superphylum have the potential to synthesize archaeal ether lipids.</title>
        <authorList>
            <person name="Villanueva L."/>
            <person name="Von Meijenfeldt F.A.B."/>
            <person name="Westbye A.B."/>
            <person name="Yadav S."/>
            <person name="Hopmans E.C."/>
            <person name="Dutilh B.E."/>
            <person name="Sinninghe Damste J.S."/>
        </authorList>
    </citation>
    <scope>NUCLEOTIDE SEQUENCE [LARGE SCALE GENOMIC DNA]</scope>
    <source>
        <strain evidence="9">NIOZ-UU47</strain>
    </source>
</reference>
<evidence type="ECO:0000313" key="9">
    <source>
        <dbReference type="EMBL" id="MBC8316411.1"/>
    </source>
</evidence>
<dbReference type="SUPFAM" id="SSF52540">
    <property type="entry name" value="P-loop containing nucleoside triphosphate hydrolases"/>
    <property type="match status" value="1"/>
</dbReference>
<dbReference type="Proteomes" id="UP000614424">
    <property type="component" value="Unassembled WGS sequence"/>
</dbReference>
<dbReference type="CDD" id="cd00009">
    <property type="entry name" value="AAA"/>
    <property type="match status" value="1"/>
</dbReference>
<dbReference type="InterPro" id="IPR025662">
    <property type="entry name" value="Sigma_54_int_dom_ATP-bd_1"/>
</dbReference>
<gene>
    <name evidence="9" type="ORF">H8E41_00800</name>
</gene>
<proteinExistence type="predicted"/>
<dbReference type="InterPro" id="IPR058031">
    <property type="entry name" value="AAA_lid_NorR"/>
</dbReference>
<evidence type="ECO:0000259" key="7">
    <source>
        <dbReference type="PROSITE" id="PS50045"/>
    </source>
</evidence>
<dbReference type="InterPro" id="IPR025943">
    <property type="entry name" value="Sigma_54_int_dom_ATP-bd_2"/>
</dbReference>
<keyword evidence="2" id="KW-0067">ATP-binding</keyword>
<evidence type="ECO:0000259" key="8">
    <source>
        <dbReference type="PROSITE" id="PS50110"/>
    </source>
</evidence>
<dbReference type="PANTHER" id="PTHR32071">
    <property type="entry name" value="TRANSCRIPTIONAL REGULATORY PROTEIN"/>
    <property type="match status" value="1"/>
</dbReference>
<evidence type="ECO:0000256" key="1">
    <source>
        <dbReference type="ARBA" id="ARBA00022741"/>
    </source>
</evidence>
<keyword evidence="4" id="KW-0238">DNA-binding</keyword>
<evidence type="ECO:0000256" key="6">
    <source>
        <dbReference type="PROSITE-ProRule" id="PRU00169"/>
    </source>
</evidence>
<evidence type="ECO:0000313" key="10">
    <source>
        <dbReference type="Proteomes" id="UP000614424"/>
    </source>
</evidence>
<evidence type="ECO:0000256" key="2">
    <source>
        <dbReference type="ARBA" id="ARBA00022840"/>
    </source>
</evidence>
<keyword evidence="5" id="KW-0804">Transcription</keyword>
<dbReference type="SUPFAM" id="SSF46689">
    <property type="entry name" value="Homeodomain-like"/>
    <property type="match status" value="1"/>
</dbReference>
<dbReference type="SMART" id="SM00448">
    <property type="entry name" value="REC"/>
    <property type="match status" value="1"/>
</dbReference>
<organism evidence="9 10">
    <name type="scientific">Candidatus Desulfobia pelagia</name>
    <dbReference type="NCBI Taxonomy" id="2841692"/>
    <lineage>
        <taxon>Bacteria</taxon>
        <taxon>Pseudomonadati</taxon>
        <taxon>Thermodesulfobacteriota</taxon>
        <taxon>Desulfobulbia</taxon>
        <taxon>Desulfobulbales</taxon>
        <taxon>Desulfobulbaceae</taxon>
        <taxon>Candidatus Desulfobia</taxon>
    </lineage>
</organism>
<dbReference type="GO" id="GO:0006355">
    <property type="term" value="P:regulation of DNA-templated transcription"/>
    <property type="evidence" value="ECO:0007669"/>
    <property type="project" value="InterPro"/>
</dbReference>
<dbReference type="PROSITE" id="PS50045">
    <property type="entry name" value="SIGMA54_INTERACT_4"/>
    <property type="match status" value="1"/>
</dbReference>
<dbReference type="InterPro" id="IPR002078">
    <property type="entry name" value="Sigma_54_int"/>
</dbReference>
<dbReference type="PROSITE" id="PS50110">
    <property type="entry name" value="RESPONSE_REGULATORY"/>
    <property type="match status" value="1"/>
</dbReference>
<dbReference type="FunFam" id="3.40.50.300:FF:000006">
    <property type="entry name" value="DNA-binding transcriptional regulator NtrC"/>
    <property type="match status" value="1"/>
</dbReference>
<dbReference type="PRINTS" id="PR01590">
    <property type="entry name" value="HTHFIS"/>
</dbReference>
<dbReference type="SMART" id="SM00382">
    <property type="entry name" value="AAA"/>
    <property type="match status" value="1"/>
</dbReference>
<keyword evidence="3" id="KW-0805">Transcription regulation</keyword>
<dbReference type="Pfam" id="PF00158">
    <property type="entry name" value="Sigma54_activat"/>
    <property type="match status" value="1"/>
</dbReference>
<evidence type="ECO:0000256" key="3">
    <source>
        <dbReference type="ARBA" id="ARBA00023015"/>
    </source>
</evidence>
<dbReference type="GO" id="GO:0000160">
    <property type="term" value="P:phosphorelay signal transduction system"/>
    <property type="evidence" value="ECO:0007669"/>
    <property type="project" value="InterPro"/>
</dbReference>
<dbReference type="AlphaFoldDB" id="A0A8J6N815"/>
<dbReference type="InterPro" id="IPR002197">
    <property type="entry name" value="HTH_Fis"/>
</dbReference>
<evidence type="ECO:0000256" key="5">
    <source>
        <dbReference type="ARBA" id="ARBA00023163"/>
    </source>
</evidence>
<dbReference type="Gene3D" id="1.10.8.60">
    <property type="match status" value="1"/>
</dbReference>
<feature type="domain" description="Response regulatory" evidence="8">
    <location>
        <begin position="7"/>
        <end position="120"/>
    </location>
</feature>
<dbReference type="PANTHER" id="PTHR32071:SF21">
    <property type="entry name" value="TRANSCRIPTIONAL REGULATORY PROTEIN FLGR"/>
    <property type="match status" value="1"/>
</dbReference>
<evidence type="ECO:0000256" key="4">
    <source>
        <dbReference type="ARBA" id="ARBA00023125"/>
    </source>
</evidence>
<dbReference type="InterPro" id="IPR011006">
    <property type="entry name" value="CheY-like_superfamily"/>
</dbReference>
<dbReference type="InterPro" id="IPR001789">
    <property type="entry name" value="Sig_transdc_resp-reg_receiver"/>
</dbReference>
<protein>
    <submittedName>
        <fullName evidence="9">Sigma-54-dependent Fis family transcriptional regulator</fullName>
    </submittedName>
</protein>
<dbReference type="Pfam" id="PF00072">
    <property type="entry name" value="Response_reg"/>
    <property type="match status" value="1"/>
</dbReference>
<dbReference type="Pfam" id="PF02954">
    <property type="entry name" value="HTH_8"/>
    <property type="match status" value="1"/>
</dbReference>
<dbReference type="EMBL" id="JACNJZ010000031">
    <property type="protein sequence ID" value="MBC8316411.1"/>
    <property type="molecule type" value="Genomic_DNA"/>
</dbReference>
<dbReference type="Gene3D" id="1.10.10.60">
    <property type="entry name" value="Homeodomain-like"/>
    <property type="match status" value="1"/>
</dbReference>
<dbReference type="GO" id="GO:0005524">
    <property type="term" value="F:ATP binding"/>
    <property type="evidence" value="ECO:0007669"/>
    <property type="project" value="UniProtKB-KW"/>
</dbReference>
<dbReference type="Gene3D" id="3.40.50.2300">
    <property type="match status" value="1"/>
</dbReference>
<dbReference type="SUPFAM" id="SSF52172">
    <property type="entry name" value="CheY-like"/>
    <property type="match status" value="1"/>
</dbReference>
<dbReference type="Gene3D" id="3.40.50.300">
    <property type="entry name" value="P-loop containing nucleotide triphosphate hydrolases"/>
    <property type="match status" value="1"/>
</dbReference>
<comment type="caution">
    <text evidence="9">The sequence shown here is derived from an EMBL/GenBank/DDBJ whole genome shotgun (WGS) entry which is preliminary data.</text>
</comment>
<sequence>MTPQSRKILIADDDREVRILLYEVLSRDGYDVVVAESLMAMDMIQLSSFDLVIADMATAEADGLELLQKIKKHDPSLPVVIITGHPTVETAVAALKYGAADYLLKPLSIELLEDVVSRELSKASVPKNTETTPVVDRKQEQKKREIIGSNDKLAVLMQKARSVASSKATVLILGESGTGKEMFARYLHNESNRKKGPFVALNCAALPEGLLESELFGHEKGAFTGAVSSKKGRFELAHGGTLLLDEIGEIPLHLQAKLLRVLQEEEVDRLGGQAPVKIDVHVVATTNRNLAEAVNEGTFRQDLYYRLNVIPLPLPPLRARKDDILKLADHFMKKFSKQYHKKMKILSEASQSRFLDYPWPGNVREMENVIERAVLLSLTEEFEPWDFWDDIAPEERIAPGGVYPQVIPVSSGDQEIIPLKDTERQMILQALQKTDDNRTHAAKRLGISVRTLRNKLQEYRNQGVID</sequence>
<dbReference type="Pfam" id="PF25601">
    <property type="entry name" value="AAA_lid_14"/>
    <property type="match status" value="1"/>
</dbReference>
<feature type="domain" description="Sigma-54 factor interaction" evidence="7">
    <location>
        <begin position="146"/>
        <end position="375"/>
    </location>
</feature>